<evidence type="ECO:0000313" key="2">
    <source>
        <dbReference type="EMBL" id="QQC67844.1"/>
    </source>
</evidence>
<dbReference type="KEGG" id="pgis:I6I06_28920"/>
<sequence>MNQSLSQSSAFRGVADSHASKIRPPVNEPGSKKRTGAPQLSYRKAKVKHAVALRKAFTEKQPVHAAVLQMVSVGRLQAVSQESIEAAQAAFFMFKSGFDAGSVRTDR</sequence>
<feature type="region of interest" description="Disordered" evidence="1">
    <location>
        <begin position="1"/>
        <end position="43"/>
    </location>
</feature>
<evidence type="ECO:0000256" key="1">
    <source>
        <dbReference type="SAM" id="MobiDB-lite"/>
    </source>
</evidence>
<name>A0A7T4N9R3_9BURK</name>
<dbReference type="RefSeq" id="WP_042329698.1">
    <property type="nucleotide sequence ID" value="NZ_CP066077.1"/>
</dbReference>
<gene>
    <name evidence="2" type="ORF">I6I06_28920</name>
</gene>
<dbReference type="AlphaFoldDB" id="A0A7T4N9R3"/>
<geneLocation type="plasmid" evidence="2 3">
    <name>unnamed</name>
</geneLocation>
<accession>A0A7T4N9R3</accession>
<feature type="compositionally biased region" description="Polar residues" evidence="1">
    <location>
        <begin position="1"/>
        <end position="10"/>
    </location>
</feature>
<keyword evidence="2" id="KW-0614">Plasmid</keyword>
<keyword evidence="3" id="KW-1185">Reference proteome</keyword>
<evidence type="ECO:0000313" key="3">
    <source>
        <dbReference type="Proteomes" id="UP000595610"/>
    </source>
</evidence>
<proteinExistence type="predicted"/>
<dbReference type="EMBL" id="CP066077">
    <property type="protein sequence ID" value="QQC67844.1"/>
    <property type="molecule type" value="Genomic_DNA"/>
</dbReference>
<organism evidence="2 3">
    <name type="scientific">Paraburkholderia ginsengisoli</name>
    <dbReference type="NCBI Taxonomy" id="311231"/>
    <lineage>
        <taxon>Bacteria</taxon>
        <taxon>Pseudomonadati</taxon>
        <taxon>Pseudomonadota</taxon>
        <taxon>Betaproteobacteria</taxon>
        <taxon>Burkholderiales</taxon>
        <taxon>Burkholderiaceae</taxon>
        <taxon>Paraburkholderia</taxon>
    </lineage>
</organism>
<reference evidence="2 3" key="1">
    <citation type="submission" date="2020-12" db="EMBL/GenBank/DDBJ databases">
        <title>FDA dAtabase for Regulatory Grade micrObial Sequences (FDA-ARGOS): Supporting development and validation of Infectious Disease Dx tests.</title>
        <authorList>
            <person name="Nelson B."/>
            <person name="Plummer A."/>
            <person name="Tallon L."/>
            <person name="Sadzewicz L."/>
            <person name="Zhao X."/>
            <person name="Boylan J."/>
            <person name="Ott S."/>
            <person name="Bowen H."/>
            <person name="Vavikolanu K."/>
            <person name="Mehta A."/>
            <person name="Aluvathingal J."/>
            <person name="Nadendla S."/>
            <person name="Myers T."/>
            <person name="Yan Y."/>
            <person name="Sichtig H."/>
        </authorList>
    </citation>
    <scope>NUCLEOTIDE SEQUENCE [LARGE SCALE GENOMIC DNA]</scope>
    <source>
        <strain evidence="2 3">FDAARGOS_1049</strain>
        <plasmid evidence="2 3">unnamed</plasmid>
    </source>
</reference>
<dbReference type="Proteomes" id="UP000595610">
    <property type="component" value="Plasmid unnamed"/>
</dbReference>
<protein>
    <submittedName>
        <fullName evidence="2">Uncharacterized protein</fullName>
    </submittedName>
</protein>